<accession>A0AAD7LCZ5</accession>
<evidence type="ECO:0000259" key="7">
    <source>
        <dbReference type="Pfam" id="PF23598"/>
    </source>
</evidence>
<feature type="domain" description="Disease resistance R13L4/SHOC-2-like LRR" evidence="7">
    <location>
        <begin position="577"/>
        <end position="896"/>
    </location>
</feature>
<dbReference type="GO" id="GO:0043531">
    <property type="term" value="F:ADP binding"/>
    <property type="evidence" value="ECO:0007669"/>
    <property type="project" value="InterPro"/>
</dbReference>
<dbReference type="FunFam" id="1.10.10.10:FF:000322">
    <property type="entry name" value="Probable disease resistance protein At1g63360"/>
    <property type="match status" value="1"/>
</dbReference>
<feature type="domain" description="Disease resistance protein winged helix" evidence="6">
    <location>
        <begin position="439"/>
        <end position="514"/>
    </location>
</feature>
<dbReference type="SUPFAM" id="SSF52058">
    <property type="entry name" value="L domain-like"/>
    <property type="match status" value="1"/>
</dbReference>
<dbReference type="EMBL" id="JARAOO010000009">
    <property type="protein sequence ID" value="KAJ7955864.1"/>
    <property type="molecule type" value="Genomic_DNA"/>
</dbReference>
<feature type="domain" description="NB-ARC" evidence="4">
    <location>
        <begin position="169"/>
        <end position="347"/>
    </location>
</feature>
<evidence type="ECO:0000256" key="3">
    <source>
        <dbReference type="ARBA" id="ARBA00022821"/>
    </source>
</evidence>
<evidence type="ECO:0000256" key="1">
    <source>
        <dbReference type="ARBA" id="ARBA00022737"/>
    </source>
</evidence>
<keyword evidence="3" id="KW-0611">Plant defense</keyword>
<dbReference type="InterPro" id="IPR042197">
    <property type="entry name" value="Apaf_helical"/>
</dbReference>
<dbReference type="InterPro" id="IPR002182">
    <property type="entry name" value="NB-ARC"/>
</dbReference>
<keyword evidence="9" id="KW-1185">Reference proteome</keyword>
<dbReference type="FunFam" id="3.40.50.300:FF:001091">
    <property type="entry name" value="Probable disease resistance protein At1g61300"/>
    <property type="match status" value="1"/>
</dbReference>
<organism evidence="8 9">
    <name type="scientific">Quillaja saponaria</name>
    <name type="common">Soap bark tree</name>
    <dbReference type="NCBI Taxonomy" id="32244"/>
    <lineage>
        <taxon>Eukaryota</taxon>
        <taxon>Viridiplantae</taxon>
        <taxon>Streptophyta</taxon>
        <taxon>Embryophyta</taxon>
        <taxon>Tracheophyta</taxon>
        <taxon>Spermatophyta</taxon>
        <taxon>Magnoliopsida</taxon>
        <taxon>eudicotyledons</taxon>
        <taxon>Gunneridae</taxon>
        <taxon>Pentapetalae</taxon>
        <taxon>rosids</taxon>
        <taxon>fabids</taxon>
        <taxon>Fabales</taxon>
        <taxon>Quillajaceae</taxon>
        <taxon>Quillaja</taxon>
    </lineage>
</organism>
<dbReference type="PANTHER" id="PTHR23155:SF1185">
    <property type="entry name" value="DISEASE RESISTANCE RPP8-LIKE PROTEIN 3-RELATED"/>
    <property type="match status" value="1"/>
</dbReference>
<dbReference type="InterPro" id="IPR038005">
    <property type="entry name" value="RX-like_CC"/>
</dbReference>
<dbReference type="KEGG" id="qsa:O6P43_022390"/>
<dbReference type="InterPro" id="IPR032675">
    <property type="entry name" value="LRR_dom_sf"/>
</dbReference>
<dbReference type="Gene3D" id="1.10.8.430">
    <property type="entry name" value="Helical domain of apoptotic protease-activating factors"/>
    <property type="match status" value="1"/>
</dbReference>
<evidence type="ECO:0000259" key="5">
    <source>
        <dbReference type="Pfam" id="PF18052"/>
    </source>
</evidence>
<dbReference type="GO" id="GO:0098542">
    <property type="term" value="P:defense response to other organism"/>
    <property type="evidence" value="ECO:0007669"/>
    <property type="project" value="TreeGrafter"/>
</dbReference>
<feature type="domain" description="Disease resistance N-terminal" evidence="5">
    <location>
        <begin position="5"/>
        <end position="89"/>
    </location>
</feature>
<dbReference type="Gene3D" id="3.40.50.300">
    <property type="entry name" value="P-loop containing nucleotide triphosphate hydrolases"/>
    <property type="match status" value="1"/>
</dbReference>
<dbReference type="InterPro" id="IPR036388">
    <property type="entry name" value="WH-like_DNA-bd_sf"/>
</dbReference>
<dbReference type="InterPro" id="IPR044974">
    <property type="entry name" value="Disease_R_plants"/>
</dbReference>
<evidence type="ECO:0000313" key="9">
    <source>
        <dbReference type="Proteomes" id="UP001163823"/>
    </source>
</evidence>
<gene>
    <name evidence="8" type="ORF">O6P43_022390</name>
</gene>
<dbReference type="FunFam" id="1.10.8.430:FF:000003">
    <property type="entry name" value="Probable disease resistance protein At5g66910"/>
    <property type="match status" value="1"/>
</dbReference>
<dbReference type="InterPro" id="IPR041118">
    <property type="entry name" value="Rx_N"/>
</dbReference>
<dbReference type="Pfam" id="PF23559">
    <property type="entry name" value="WHD_DRP"/>
    <property type="match status" value="1"/>
</dbReference>
<dbReference type="PRINTS" id="PR00364">
    <property type="entry name" value="DISEASERSIST"/>
</dbReference>
<dbReference type="Pfam" id="PF00931">
    <property type="entry name" value="NB-ARC"/>
    <property type="match status" value="1"/>
</dbReference>
<name>A0AAD7LCZ5_QUISA</name>
<dbReference type="Gene3D" id="1.10.10.10">
    <property type="entry name" value="Winged helix-like DNA-binding domain superfamily/Winged helix DNA-binding domain"/>
    <property type="match status" value="1"/>
</dbReference>
<dbReference type="InterPro" id="IPR058922">
    <property type="entry name" value="WHD_DRP"/>
</dbReference>
<evidence type="ECO:0000313" key="8">
    <source>
        <dbReference type="EMBL" id="KAJ7955864.1"/>
    </source>
</evidence>
<dbReference type="Pfam" id="PF18052">
    <property type="entry name" value="Rx_N"/>
    <property type="match status" value="1"/>
</dbReference>
<dbReference type="Gene3D" id="3.80.10.10">
    <property type="entry name" value="Ribonuclease Inhibitor"/>
    <property type="match status" value="1"/>
</dbReference>
<dbReference type="InterPro" id="IPR055414">
    <property type="entry name" value="LRR_R13L4/SHOC2-like"/>
</dbReference>
<dbReference type="Pfam" id="PF23598">
    <property type="entry name" value="LRR_14"/>
    <property type="match status" value="1"/>
</dbReference>
<dbReference type="Gene3D" id="1.20.5.4130">
    <property type="match status" value="1"/>
</dbReference>
<dbReference type="SUPFAM" id="SSF52540">
    <property type="entry name" value="P-loop containing nucleoside triphosphate hydrolases"/>
    <property type="match status" value="1"/>
</dbReference>
<sequence>MAQPVVSFVVDRLGDLLIQEAIFLYGVTGKVEQLQTQLRRMQSYLQDADRRQDEDESLRNWISEIREVAYDAEDAIETFALKAASRRSRVGVLNIIKRYATITKKFLEIHQVGSEVDAIIARIGNFTTSLETYGIKPERGEASSSAYGRQIVLRRSYSHIVEGVIIGLEEDVNILVEQLVNTNESCRVVSVCGMGGLGKTTLAKNVYHNSDVRHHFESFAWAYISQQCQARDVWEGILFKLICPSKEQREEIASLREEELAKLLYQVQEEKKCLVILDDIWTAETWKSLSPAFPNGNAAAGSKILLTTRNTDVALHMDPTCFLHQPRCLNEDESWELFQKKAFPKKDDPDFTISTEMEKLGREMVGRCGGLPLAIIVLGGLLATKPTLYDWDLVRQNINSYLRREKGREQLLGVSEVLALSYYELPYQLKPCFLHLGHFPENFEMPTKKLIRVWVAEGIISMLQHEGEGEETMEDVAQRYLSELVERCMIQVVERSSTGRIRTCRMHNLMRDLCLSKAKQENFLEIIYSWNVDEQVDCLSLPMVSRERSSGNVRRLAIFLDQGINRFLPSQYKGNRHLRSLICFREKSSRLKEWGLMKSVFSKFKLLRVLDLEGIQGSGGKLPKEIGYLIHLRFLSLRNSDIDELPLTIGNLRCLQTLNLLTWNSTVQIPNVIWKMERLRHLHLPESCGDSAEKWQLANLTNLQTLVNFPAEKCDVTDLTKFTNLRKLVIDDPVFGDIFKSQGVIFSRLESLFFVSNEDMSFNHILAGCPNLYKLHIEGPIDKFPEHHQISSKLAKLKLQGSRLHVDLMETLEKLPNLMSLDLQMDSFMGKKLICSEKGFPRLKHLLLYDLTSLEEWIVDKGAMPNLCRLQISNCTKLKMVPDGLRFITTLQELDIRSMFRTFRIKLEKGGEDYYRVQHVPTLAFRYCDY</sequence>
<evidence type="ECO:0000259" key="6">
    <source>
        <dbReference type="Pfam" id="PF23559"/>
    </source>
</evidence>
<evidence type="ECO:0000259" key="4">
    <source>
        <dbReference type="Pfam" id="PF00931"/>
    </source>
</evidence>
<reference evidence="8" key="1">
    <citation type="journal article" date="2023" name="Science">
        <title>Elucidation of the pathway for biosynthesis of saponin adjuvants from the soapbark tree.</title>
        <authorList>
            <person name="Reed J."/>
            <person name="Orme A."/>
            <person name="El-Demerdash A."/>
            <person name="Owen C."/>
            <person name="Martin L.B.B."/>
            <person name="Misra R.C."/>
            <person name="Kikuchi S."/>
            <person name="Rejzek M."/>
            <person name="Martin A.C."/>
            <person name="Harkess A."/>
            <person name="Leebens-Mack J."/>
            <person name="Louveau T."/>
            <person name="Stephenson M.J."/>
            <person name="Osbourn A."/>
        </authorList>
    </citation>
    <scope>NUCLEOTIDE SEQUENCE</scope>
    <source>
        <strain evidence="8">S10</strain>
    </source>
</reference>
<dbReference type="PANTHER" id="PTHR23155">
    <property type="entry name" value="DISEASE RESISTANCE PROTEIN RP"/>
    <property type="match status" value="1"/>
</dbReference>
<keyword evidence="2" id="KW-0547">Nucleotide-binding</keyword>
<evidence type="ECO:0000256" key="2">
    <source>
        <dbReference type="ARBA" id="ARBA00022741"/>
    </source>
</evidence>
<dbReference type="AlphaFoldDB" id="A0AAD7LCZ5"/>
<keyword evidence="1" id="KW-0677">Repeat</keyword>
<dbReference type="InterPro" id="IPR027417">
    <property type="entry name" value="P-loop_NTPase"/>
</dbReference>
<proteinExistence type="predicted"/>
<comment type="caution">
    <text evidence="8">The sequence shown here is derived from an EMBL/GenBank/DDBJ whole genome shotgun (WGS) entry which is preliminary data.</text>
</comment>
<dbReference type="Proteomes" id="UP001163823">
    <property type="component" value="Chromosome 9"/>
</dbReference>
<dbReference type="CDD" id="cd14798">
    <property type="entry name" value="RX-CC_like"/>
    <property type="match status" value="1"/>
</dbReference>
<protein>
    <submittedName>
        <fullName evidence="8">Disease resistance protein</fullName>
    </submittedName>
</protein>